<evidence type="ECO:0000313" key="15">
    <source>
        <dbReference type="Proteomes" id="UP000789390"/>
    </source>
</evidence>
<comment type="similarity">
    <text evidence="9">Belongs to the glycosyltransferase 8 family. Glycogenin subfamily.</text>
</comment>
<comment type="caution">
    <text evidence="14">The sequence shown here is derived from an EMBL/GenBank/DDBJ whole genome shotgun (WGS) entry which is preliminary data.</text>
</comment>
<evidence type="ECO:0000256" key="8">
    <source>
        <dbReference type="ARBA" id="ARBA00023211"/>
    </source>
</evidence>
<dbReference type="InterPro" id="IPR002495">
    <property type="entry name" value="Glyco_trans_8"/>
</dbReference>
<dbReference type="EMBL" id="CAKKLH010000305">
    <property type="protein sequence ID" value="CAH0110700.1"/>
    <property type="molecule type" value="Genomic_DNA"/>
</dbReference>
<dbReference type="Pfam" id="PF01501">
    <property type="entry name" value="Glyco_transf_8"/>
    <property type="match status" value="1"/>
</dbReference>
<comment type="catalytic activity">
    <reaction evidence="12">
        <text>L-tyrosyl-[glycogenin] + UDP-alpha-D-glucose = alpha-D-glucosyl-L-tyrosyl-[glycogenin] + UDP + H(+)</text>
        <dbReference type="Rhea" id="RHEA:23360"/>
        <dbReference type="Rhea" id="RHEA-COMP:14604"/>
        <dbReference type="Rhea" id="RHEA-COMP:14605"/>
        <dbReference type="ChEBI" id="CHEBI:15378"/>
        <dbReference type="ChEBI" id="CHEBI:46858"/>
        <dbReference type="ChEBI" id="CHEBI:58223"/>
        <dbReference type="ChEBI" id="CHEBI:58885"/>
        <dbReference type="ChEBI" id="CHEBI:140573"/>
        <dbReference type="EC" id="2.4.1.186"/>
    </reaction>
</comment>
<dbReference type="InterPro" id="IPR029044">
    <property type="entry name" value="Nucleotide-diphossugar_trans"/>
</dbReference>
<evidence type="ECO:0000256" key="5">
    <source>
        <dbReference type="ARBA" id="ARBA00022723"/>
    </source>
</evidence>
<gene>
    <name evidence="14" type="ORF">DGAL_LOCUS14293</name>
</gene>
<dbReference type="GO" id="GO:0046872">
    <property type="term" value="F:metal ion binding"/>
    <property type="evidence" value="ECO:0007669"/>
    <property type="project" value="UniProtKB-KW"/>
</dbReference>
<dbReference type="Proteomes" id="UP000789390">
    <property type="component" value="Unassembled WGS sequence"/>
</dbReference>
<comment type="catalytic activity">
    <reaction evidence="11">
        <text>[1,4-alpha-D-glucosyl](n)-L-tyrosyl-[glycogenin] + UDP-alpha-D-glucose = [1,4-alpha-D-glucosyl](n+1)-L-tyrosyl-[glycogenin] + UDP + H(+)</text>
        <dbReference type="Rhea" id="RHEA:56560"/>
        <dbReference type="Rhea" id="RHEA-COMP:14606"/>
        <dbReference type="Rhea" id="RHEA-COMP:14607"/>
        <dbReference type="ChEBI" id="CHEBI:15378"/>
        <dbReference type="ChEBI" id="CHEBI:58223"/>
        <dbReference type="ChEBI" id="CHEBI:58885"/>
        <dbReference type="ChEBI" id="CHEBI:140574"/>
        <dbReference type="EC" id="2.4.1.186"/>
    </reaction>
</comment>
<evidence type="ECO:0000256" key="1">
    <source>
        <dbReference type="ARBA" id="ARBA00001936"/>
    </source>
</evidence>
<dbReference type="FunFam" id="3.90.550.10:FF:000092">
    <property type="entry name" value="Glycogenin 2"/>
    <property type="match status" value="1"/>
</dbReference>
<keyword evidence="7" id="KW-0325">Glycoprotein</keyword>
<reference evidence="14" key="1">
    <citation type="submission" date="2021-11" db="EMBL/GenBank/DDBJ databases">
        <authorList>
            <person name="Schell T."/>
        </authorList>
    </citation>
    <scope>NUCLEOTIDE SEQUENCE</scope>
    <source>
        <strain evidence="14">M5</strain>
    </source>
</reference>
<keyword evidence="8" id="KW-0464">Manganese</keyword>
<sequence length="462" mass="51004">MAAEAWVTLATNDSYAVGALVLAHSLKSVNTTRPLVVMITDQVSSAMRNRLGSVSCLVQEVNVMDSHDSAHLALLARPELGITFTKLHCWALTDFSKCVFLDADTLVIQNCDELFEREEFSAAADAGWPDCFNSGVFVFRPSMETYSKLLSFAVAEGSFDGGDQGLLNSYFSDWATKDISRRLPFIYNMTASGSYSYRPAYKQFGKNVRIVHFIGSPKPWQASEASAFQRPVPGDHIGQWWNIFVNHVLPCLSSDMLPIQRPHNQLIEQPDVSLSSPIKERIHATHIDNESLRLDYVALMKQLWDAAEVNETVAEAAIQTRPTNLTEFSHLPASNHDLSHSLPKKTAIIPSFIEPDSFASSHTDSAESKHTGVAAQFAQLVIKEDTRQAVGKEDQHYQPQDTPHHGVVVTGEEASAAVASAVASAPSTREAWEQGHIDYTGKDSFDNIMEKIAKTLQSQQKP</sequence>
<evidence type="ECO:0000256" key="12">
    <source>
        <dbReference type="ARBA" id="ARBA00052293"/>
    </source>
</evidence>
<proteinExistence type="inferred from homology"/>
<evidence type="ECO:0000256" key="4">
    <source>
        <dbReference type="ARBA" id="ARBA00022679"/>
    </source>
</evidence>
<keyword evidence="15" id="KW-1185">Reference proteome</keyword>
<organism evidence="14 15">
    <name type="scientific">Daphnia galeata</name>
    <dbReference type="NCBI Taxonomy" id="27404"/>
    <lineage>
        <taxon>Eukaryota</taxon>
        <taxon>Metazoa</taxon>
        <taxon>Ecdysozoa</taxon>
        <taxon>Arthropoda</taxon>
        <taxon>Crustacea</taxon>
        <taxon>Branchiopoda</taxon>
        <taxon>Diplostraca</taxon>
        <taxon>Cladocera</taxon>
        <taxon>Anomopoda</taxon>
        <taxon>Daphniidae</taxon>
        <taxon>Daphnia</taxon>
    </lineage>
</organism>
<keyword evidence="3" id="KW-0963">Cytoplasm</keyword>
<comment type="function">
    <text evidence="13">Self-glucosylating initiator of glycogen synthesis. It catalyzes the formation of a short alpha (1,4)-glucosyl chain covalently attached via a glucose 1-O-tyrosyl linkage to internal tyrosine residues and these chains act as primers for the elongation reaction catalyzed by glycogen synthase.</text>
</comment>
<comment type="cofactor">
    <cofactor evidence="1">
        <name>Mn(2+)</name>
        <dbReference type="ChEBI" id="CHEBI:29035"/>
    </cofactor>
</comment>
<keyword evidence="4" id="KW-0808">Transferase</keyword>
<keyword evidence="5" id="KW-0479">Metal-binding</keyword>
<dbReference type="Gene3D" id="3.90.550.10">
    <property type="entry name" value="Spore Coat Polysaccharide Biosynthesis Protein SpsA, Chain A"/>
    <property type="match status" value="1"/>
</dbReference>
<dbReference type="OrthoDB" id="2014201at2759"/>
<dbReference type="EC" id="2.4.1.186" evidence="10"/>
<evidence type="ECO:0000256" key="9">
    <source>
        <dbReference type="ARBA" id="ARBA00038162"/>
    </source>
</evidence>
<dbReference type="GO" id="GO:0005978">
    <property type="term" value="P:glycogen biosynthetic process"/>
    <property type="evidence" value="ECO:0007669"/>
    <property type="project" value="UniProtKB-KW"/>
</dbReference>
<evidence type="ECO:0000256" key="13">
    <source>
        <dbReference type="ARBA" id="ARBA00057883"/>
    </source>
</evidence>
<name>A0A8J2RYI1_9CRUS</name>
<dbReference type="GO" id="GO:0005737">
    <property type="term" value="C:cytoplasm"/>
    <property type="evidence" value="ECO:0007669"/>
    <property type="project" value="UniProtKB-SubCell"/>
</dbReference>
<dbReference type="PANTHER" id="PTHR11183">
    <property type="entry name" value="GLYCOGENIN SUBFAMILY MEMBER"/>
    <property type="match status" value="1"/>
</dbReference>
<dbReference type="GO" id="GO:0008466">
    <property type="term" value="F:glycogenin glucosyltransferase activity"/>
    <property type="evidence" value="ECO:0007669"/>
    <property type="project" value="UniProtKB-EC"/>
</dbReference>
<evidence type="ECO:0000256" key="7">
    <source>
        <dbReference type="ARBA" id="ARBA00023180"/>
    </source>
</evidence>
<evidence type="ECO:0000256" key="10">
    <source>
        <dbReference type="ARBA" id="ARBA00038934"/>
    </source>
</evidence>
<evidence type="ECO:0000256" key="3">
    <source>
        <dbReference type="ARBA" id="ARBA00022490"/>
    </source>
</evidence>
<dbReference type="InterPro" id="IPR050587">
    <property type="entry name" value="GNT1/Glycosyltrans_8"/>
</dbReference>
<comment type="subcellular location">
    <subcellularLocation>
        <location evidence="2">Cytoplasm</location>
    </subcellularLocation>
</comment>
<evidence type="ECO:0000256" key="2">
    <source>
        <dbReference type="ARBA" id="ARBA00004496"/>
    </source>
</evidence>
<evidence type="ECO:0000256" key="6">
    <source>
        <dbReference type="ARBA" id="ARBA00023056"/>
    </source>
</evidence>
<keyword evidence="6" id="KW-0320">Glycogen biosynthesis</keyword>
<dbReference type="SUPFAM" id="SSF53448">
    <property type="entry name" value="Nucleotide-diphospho-sugar transferases"/>
    <property type="match status" value="1"/>
</dbReference>
<evidence type="ECO:0000313" key="14">
    <source>
        <dbReference type="EMBL" id="CAH0110700.1"/>
    </source>
</evidence>
<dbReference type="AlphaFoldDB" id="A0A8J2RYI1"/>
<protein>
    <recommendedName>
        <fullName evidence="10">glycogenin glucosyltransferase</fullName>
        <ecNumber evidence="10">2.4.1.186</ecNumber>
    </recommendedName>
</protein>
<dbReference type="CDD" id="cd02537">
    <property type="entry name" value="GT8_Glycogenin"/>
    <property type="match status" value="1"/>
</dbReference>
<evidence type="ECO:0000256" key="11">
    <source>
        <dbReference type="ARBA" id="ARBA00050886"/>
    </source>
</evidence>
<accession>A0A8J2RYI1</accession>